<accession>A0AC58I1K6</accession>
<keyword evidence="1" id="KW-1185">Reference proteome</keyword>
<reference evidence="2" key="1">
    <citation type="submission" date="2025-08" db="UniProtKB">
        <authorList>
            <consortium name="RefSeq"/>
        </authorList>
    </citation>
    <scope>IDENTIFICATION</scope>
    <source>
        <strain evidence="2">Tuebingen</strain>
        <tissue evidence="2">Fibroblasts and whole tissue</tissue>
    </source>
</reference>
<proteinExistence type="predicted"/>
<organism evidence="1 2">
    <name type="scientific">Danio rerio</name>
    <name type="common">Zebrafish</name>
    <name type="synonym">Brachydanio rerio</name>
    <dbReference type="NCBI Taxonomy" id="7955"/>
    <lineage>
        <taxon>Eukaryota</taxon>
        <taxon>Metazoa</taxon>
        <taxon>Chordata</taxon>
        <taxon>Craniata</taxon>
        <taxon>Vertebrata</taxon>
        <taxon>Euteleostomi</taxon>
        <taxon>Actinopterygii</taxon>
        <taxon>Neopterygii</taxon>
        <taxon>Teleostei</taxon>
        <taxon>Ostariophysi</taxon>
        <taxon>Cypriniformes</taxon>
        <taxon>Danionidae</taxon>
        <taxon>Danioninae</taxon>
        <taxon>Danio</taxon>
    </lineage>
</organism>
<sequence length="160" mass="17883">MFVQVLYHACQNFWEAKLSQEKPTSPGGQKTPGAVESKKSPAATNQTNFINCQPKLMGDACSVNMVIYRCKIFLNRMKTSMTANQDRRQREAAGKSSRSRSKSSPSPPAVRKMGNVMRRASQVLSERGERLMKADDKTSHMLHGARHFAEAAQRLALKQI</sequence>
<dbReference type="RefSeq" id="XP_073788101.1">
    <property type="nucleotide sequence ID" value="XM_073932000.1"/>
</dbReference>
<protein>
    <submittedName>
        <fullName evidence="2">Syntaxin binding protein 6 (Amisyn), like isoform X3</fullName>
    </submittedName>
</protein>
<dbReference type="Proteomes" id="UP000000437">
    <property type="component" value="Chromosome 20"/>
</dbReference>
<evidence type="ECO:0000313" key="2">
    <source>
        <dbReference type="RefSeq" id="XP_073788101.1"/>
    </source>
</evidence>
<evidence type="ECO:0000313" key="1">
    <source>
        <dbReference type="Proteomes" id="UP000000437"/>
    </source>
</evidence>
<gene>
    <name evidence="2" type="primary">stxbp6l</name>
    <name evidence="2" type="synonym">si:dkey-29m11.7</name>
    <name evidence="2" type="synonym">si:dkey-63j12.1</name>
    <name evidence="2" type="synonym">zgc:110123</name>
</gene>
<name>A0AC58I1K6_DANRE</name>